<dbReference type="Proteomes" id="UP001501747">
    <property type="component" value="Unassembled WGS sequence"/>
</dbReference>
<evidence type="ECO:0000256" key="2">
    <source>
        <dbReference type="ARBA" id="ARBA00023015"/>
    </source>
</evidence>
<dbReference type="Gene3D" id="3.40.190.10">
    <property type="entry name" value="Periplasmic binding protein-like II"/>
    <property type="match status" value="2"/>
</dbReference>
<dbReference type="SUPFAM" id="SSF46785">
    <property type="entry name" value="Winged helix' DNA-binding domain"/>
    <property type="match status" value="1"/>
</dbReference>
<organism evidence="6 7">
    <name type="scientific">Allokutzneria multivorans</name>
    <dbReference type="NCBI Taxonomy" id="1142134"/>
    <lineage>
        <taxon>Bacteria</taxon>
        <taxon>Bacillati</taxon>
        <taxon>Actinomycetota</taxon>
        <taxon>Actinomycetes</taxon>
        <taxon>Pseudonocardiales</taxon>
        <taxon>Pseudonocardiaceae</taxon>
        <taxon>Allokutzneria</taxon>
    </lineage>
</organism>
<keyword evidence="7" id="KW-1185">Reference proteome</keyword>
<keyword evidence="2" id="KW-0805">Transcription regulation</keyword>
<accession>A0ABP7RYW9</accession>
<keyword evidence="4" id="KW-0804">Transcription</keyword>
<comment type="similarity">
    <text evidence="1">Belongs to the LysR transcriptional regulatory family.</text>
</comment>
<dbReference type="InterPro" id="IPR036388">
    <property type="entry name" value="WH-like_DNA-bd_sf"/>
</dbReference>
<protein>
    <recommendedName>
        <fullName evidence="5">HTH lysR-type domain-containing protein</fullName>
    </recommendedName>
</protein>
<name>A0ABP7RYW9_9PSEU</name>
<dbReference type="Gene3D" id="1.10.10.10">
    <property type="entry name" value="Winged helix-like DNA-binding domain superfamily/Winged helix DNA-binding domain"/>
    <property type="match status" value="1"/>
</dbReference>
<dbReference type="RefSeq" id="WP_344874361.1">
    <property type="nucleotide sequence ID" value="NZ_BAABAL010000007.1"/>
</dbReference>
<gene>
    <name evidence="6" type="ORF">GCM10022247_26590</name>
</gene>
<dbReference type="SUPFAM" id="SSF53850">
    <property type="entry name" value="Periplasmic binding protein-like II"/>
    <property type="match status" value="1"/>
</dbReference>
<evidence type="ECO:0000256" key="3">
    <source>
        <dbReference type="ARBA" id="ARBA00023125"/>
    </source>
</evidence>
<dbReference type="PANTHER" id="PTHR30346">
    <property type="entry name" value="TRANSCRIPTIONAL DUAL REGULATOR HCAR-RELATED"/>
    <property type="match status" value="1"/>
</dbReference>
<evidence type="ECO:0000313" key="6">
    <source>
        <dbReference type="EMBL" id="GAA4004250.1"/>
    </source>
</evidence>
<evidence type="ECO:0000256" key="1">
    <source>
        <dbReference type="ARBA" id="ARBA00009437"/>
    </source>
</evidence>
<proteinExistence type="inferred from homology"/>
<evidence type="ECO:0000259" key="5">
    <source>
        <dbReference type="PROSITE" id="PS50931"/>
    </source>
</evidence>
<dbReference type="PANTHER" id="PTHR30346:SF0">
    <property type="entry name" value="HCA OPERON TRANSCRIPTIONAL ACTIVATOR HCAR"/>
    <property type="match status" value="1"/>
</dbReference>
<dbReference type="InterPro" id="IPR000847">
    <property type="entry name" value="LysR_HTH_N"/>
</dbReference>
<comment type="caution">
    <text evidence="6">The sequence shown here is derived from an EMBL/GenBank/DDBJ whole genome shotgun (WGS) entry which is preliminary data.</text>
</comment>
<feature type="domain" description="HTH lysR-type" evidence="5">
    <location>
        <begin position="7"/>
        <end position="64"/>
    </location>
</feature>
<evidence type="ECO:0000256" key="4">
    <source>
        <dbReference type="ARBA" id="ARBA00023163"/>
    </source>
</evidence>
<evidence type="ECO:0000313" key="7">
    <source>
        <dbReference type="Proteomes" id="UP001501747"/>
    </source>
</evidence>
<dbReference type="Pfam" id="PF00126">
    <property type="entry name" value="HTH_1"/>
    <property type="match status" value="1"/>
</dbReference>
<dbReference type="PRINTS" id="PR00039">
    <property type="entry name" value="HTHLYSR"/>
</dbReference>
<sequence length="271" mass="29017">MAQLDGIELRHLRAFLAVVEAGTITGAAEDLRIAQPSLSQQISGLERRVGVKLFHRNARGVRLTPAGDALAAAARKAFSVLSDGLDAARSVLVEVVVGLCSGVPGELLHRLRAEIDGEVRFEPADSAAQPGLLRAGALDFGVVRLPVPLEGLEITVLVEQPLGVVVHLSHPLAGVSTVDWNSLEGQRLLWFSEDRAPGYANAVLEHAASAGWNPVLHRAPAGHTLFTYELSSQRDLVALRPSADDSELVWIPFAQNPPVERLALIRKGFAE</sequence>
<reference evidence="7" key="1">
    <citation type="journal article" date="2019" name="Int. J. Syst. Evol. Microbiol.">
        <title>The Global Catalogue of Microorganisms (GCM) 10K type strain sequencing project: providing services to taxonomists for standard genome sequencing and annotation.</title>
        <authorList>
            <consortium name="The Broad Institute Genomics Platform"/>
            <consortium name="The Broad Institute Genome Sequencing Center for Infectious Disease"/>
            <person name="Wu L."/>
            <person name="Ma J."/>
        </authorList>
    </citation>
    <scope>NUCLEOTIDE SEQUENCE [LARGE SCALE GENOMIC DNA]</scope>
    <source>
        <strain evidence="7">JCM 17342</strain>
    </source>
</reference>
<dbReference type="InterPro" id="IPR036390">
    <property type="entry name" value="WH_DNA-bd_sf"/>
</dbReference>
<dbReference type="PROSITE" id="PS50931">
    <property type="entry name" value="HTH_LYSR"/>
    <property type="match status" value="1"/>
</dbReference>
<dbReference type="Pfam" id="PF03466">
    <property type="entry name" value="LysR_substrate"/>
    <property type="match status" value="1"/>
</dbReference>
<keyword evidence="3" id="KW-0238">DNA-binding</keyword>
<dbReference type="InterPro" id="IPR005119">
    <property type="entry name" value="LysR_subst-bd"/>
</dbReference>
<dbReference type="EMBL" id="BAABAL010000007">
    <property type="protein sequence ID" value="GAA4004250.1"/>
    <property type="molecule type" value="Genomic_DNA"/>
</dbReference>